<evidence type="ECO:0000256" key="4">
    <source>
        <dbReference type="ARBA" id="ARBA00022729"/>
    </source>
</evidence>
<dbReference type="PANTHER" id="PTHR33938">
    <property type="entry name" value="FERULOYL ESTERASE B-RELATED"/>
    <property type="match status" value="1"/>
</dbReference>
<evidence type="ECO:0000313" key="8">
    <source>
        <dbReference type="EMBL" id="GCE41586.1"/>
    </source>
</evidence>
<gene>
    <name evidence="8" type="ORF">Rhow_005245</name>
</gene>
<keyword evidence="4" id="KW-0732">Signal</keyword>
<dbReference type="InterPro" id="IPR029058">
    <property type="entry name" value="AB_hydrolase_fold"/>
</dbReference>
<dbReference type="PANTHER" id="PTHR33938:SF8">
    <property type="entry name" value="CARBOXYLIC ESTER HYDROLASE"/>
    <property type="match status" value="1"/>
</dbReference>
<dbReference type="Pfam" id="PF07519">
    <property type="entry name" value="Tannase"/>
    <property type="match status" value="1"/>
</dbReference>
<evidence type="ECO:0000313" key="9">
    <source>
        <dbReference type="Proteomes" id="UP000287519"/>
    </source>
</evidence>
<keyword evidence="3" id="KW-0479">Metal-binding</keyword>
<reference evidence="8 9" key="1">
    <citation type="submission" date="2018-11" db="EMBL/GenBank/DDBJ databases">
        <title>Microbial catabolism of amino acid.</title>
        <authorList>
            <person name="Hibi M."/>
            <person name="Ogawa J."/>
        </authorList>
    </citation>
    <scope>NUCLEOTIDE SEQUENCE [LARGE SCALE GENOMIC DNA]</scope>
    <source>
        <strain evidence="8 9">C31-06</strain>
    </source>
</reference>
<dbReference type="InterPro" id="IPR011118">
    <property type="entry name" value="Tannase/feruloyl_esterase"/>
</dbReference>
<evidence type="ECO:0000256" key="1">
    <source>
        <dbReference type="ARBA" id="ARBA00006249"/>
    </source>
</evidence>
<dbReference type="OrthoDB" id="176867at2"/>
<dbReference type="AlphaFoldDB" id="A0A402CDA1"/>
<keyword evidence="7" id="KW-1015">Disulfide bond</keyword>
<evidence type="ECO:0000256" key="7">
    <source>
        <dbReference type="ARBA" id="ARBA00023157"/>
    </source>
</evidence>
<dbReference type="SUPFAM" id="SSF53474">
    <property type="entry name" value="alpha/beta-Hydrolases"/>
    <property type="match status" value="1"/>
</dbReference>
<evidence type="ECO:0000256" key="6">
    <source>
        <dbReference type="ARBA" id="ARBA00022837"/>
    </source>
</evidence>
<name>A0A402CDA1_RHOWR</name>
<evidence type="ECO:0000256" key="2">
    <source>
        <dbReference type="ARBA" id="ARBA00022487"/>
    </source>
</evidence>
<dbReference type="EMBL" id="BHYM01000045">
    <property type="protein sequence ID" value="GCE41586.1"/>
    <property type="molecule type" value="Genomic_DNA"/>
</dbReference>
<evidence type="ECO:0000256" key="5">
    <source>
        <dbReference type="ARBA" id="ARBA00022801"/>
    </source>
</evidence>
<keyword evidence="6" id="KW-0106">Calcium</keyword>
<comment type="similarity">
    <text evidence="1">Belongs to the tannase family.</text>
</comment>
<comment type="caution">
    <text evidence="8">The sequence shown here is derived from an EMBL/GenBank/DDBJ whole genome shotgun (WGS) entry which is preliminary data.</text>
</comment>
<keyword evidence="2" id="KW-0719">Serine esterase</keyword>
<dbReference type="RefSeq" id="WP_124393653.1">
    <property type="nucleotide sequence ID" value="NZ_BHYM01000045.1"/>
</dbReference>
<protein>
    <submittedName>
        <fullName evidence="8">Chlorogenate esterase</fullName>
    </submittedName>
</protein>
<keyword evidence="9" id="KW-1185">Reference proteome</keyword>
<organism evidence="8 9">
    <name type="scientific">Rhodococcus wratislaviensis</name>
    <name type="common">Tsukamurella wratislaviensis</name>
    <dbReference type="NCBI Taxonomy" id="44752"/>
    <lineage>
        <taxon>Bacteria</taxon>
        <taxon>Bacillati</taxon>
        <taxon>Actinomycetota</taxon>
        <taxon>Actinomycetes</taxon>
        <taxon>Mycobacteriales</taxon>
        <taxon>Nocardiaceae</taxon>
        <taxon>Rhodococcus</taxon>
    </lineage>
</organism>
<accession>A0A402CDA1</accession>
<evidence type="ECO:0000256" key="3">
    <source>
        <dbReference type="ARBA" id="ARBA00022723"/>
    </source>
</evidence>
<sequence length="542" mass="59570">MHSTLTLVPSTPVNWVSTDELVRPGDILDRCTVAVVQDAVAHLEGVRVVSVTVNTSGEYGETLDDAQPENFDAITSNRVEQAALETNLPDFCDVRLEQSVGGHVVKTTVWVPLAWNGRFFGLGGQGNRASAPWIYPDVVRIASLPRVLRNGFAGAETDAGNRDPRFADWGLDVETHELDWELIRNWAHRSTHDMTLIGKAVTTALHGKSPIYSYFQGTSGGGRQGMMEVQRYPQDYDGVWVSDGGINWTRVIPGTMWPAVVMKDYGNPLPPAKLRAFREAIVERCSTDSQRDGFISDLEVPFWDAEELVGTSTETGPITATDAVVMQKIWEGPRTADGEFLWYGIRPGSESWGDNIYGAGLALTAEVDGALAPVPFEIGRAYACWIARDPDWDWTTLTMENFHEFMETSVREFAEIDTSDPDLTGLRDSGGKLLLTHALDDEVIAAAGTLHYYLRVLERMGGIESTSPFARLFMSPGEGHSHVTAAGPGLTLSNGMIALMNWVEKGMAPDSIRTERYDLATGERTMSRLVCAYPRVSNYVGS</sequence>
<dbReference type="GO" id="GO:0052689">
    <property type="term" value="F:carboxylic ester hydrolase activity"/>
    <property type="evidence" value="ECO:0007669"/>
    <property type="project" value="UniProtKB-KW"/>
</dbReference>
<keyword evidence="5" id="KW-0378">Hydrolase</keyword>
<proteinExistence type="inferred from homology"/>
<dbReference type="Proteomes" id="UP000287519">
    <property type="component" value="Unassembled WGS sequence"/>
</dbReference>
<dbReference type="GO" id="GO:0046872">
    <property type="term" value="F:metal ion binding"/>
    <property type="evidence" value="ECO:0007669"/>
    <property type="project" value="UniProtKB-KW"/>
</dbReference>